<dbReference type="EMBL" id="CP158299">
    <property type="protein sequence ID" value="XBV85360.1"/>
    <property type="molecule type" value="Genomic_DNA"/>
</dbReference>
<organism evidence="2">
    <name type="scientific">Deinococcus sonorensis KR-87</name>
    <dbReference type="NCBI Taxonomy" id="694439"/>
    <lineage>
        <taxon>Bacteria</taxon>
        <taxon>Thermotogati</taxon>
        <taxon>Deinococcota</taxon>
        <taxon>Deinococci</taxon>
        <taxon>Deinococcales</taxon>
        <taxon>Deinococcaceae</taxon>
        <taxon>Deinococcus</taxon>
    </lineage>
</organism>
<protein>
    <submittedName>
        <fullName evidence="2">DinB family protein</fullName>
    </submittedName>
</protein>
<dbReference type="Gene3D" id="1.20.120.450">
    <property type="entry name" value="dinb family like domain"/>
    <property type="match status" value="1"/>
</dbReference>
<feature type="domain" description="DinB-like" evidence="1">
    <location>
        <begin position="27"/>
        <end position="150"/>
    </location>
</feature>
<evidence type="ECO:0000313" key="2">
    <source>
        <dbReference type="EMBL" id="XBV85360.1"/>
    </source>
</evidence>
<proteinExistence type="predicted"/>
<name>A0AAU7U9H3_9DEIO</name>
<dbReference type="SUPFAM" id="SSF109854">
    <property type="entry name" value="DinB/YfiT-like putative metalloenzymes"/>
    <property type="match status" value="1"/>
</dbReference>
<dbReference type="AlphaFoldDB" id="A0AAU7U9H3"/>
<dbReference type="InterPro" id="IPR024775">
    <property type="entry name" value="DinB-like"/>
</dbReference>
<dbReference type="Pfam" id="PF12867">
    <property type="entry name" value="DinB_2"/>
    <property type="match status" value="1"/>
</dbReference>
<dbReference type="KEGG" id="dsc:ABOD76_18280"/>
<accession>A0AAU7U9H3</accession>
<dbReference type="InterPro" id="IPR034660">
    <property type="entry name" value="DinB/YfiT-like"/>
</dbReference>
<sequence length="165" mass="18642">MTSPATTDPLRRQLRALLTRPQAHLTLEGVAQGYPLDRINTTLPGLPYTAWALLEHLRFTQRDILNFVREGAAYRAPEWPREYWPAQQPGDRSSWQASLQQVQADLEALLALMDDPGRDLHAPVEGGDGQTLLCELLLVADHTSYHLGQLELLKRLLTETKRQQA</sequence>
<dbReference type="RefSeq" id="WP_350243397.1">
    <property type="nucleotide sequence ID" value="NZ_CP158299.1"/>
</dbReference>
<evidence type="ECO:0000259" key="1">
    <source>
        <dbReference type="Pfam" id="PF12867"/>
    </source>
</evidence>
<reference evidence="2" key="1">
    <citation type="submission" date="2024-06" db="EMBL/GenBank/DDBJ databases">
        <title>Draft Genome Sequence of Deinococcus sonorensis Type Strain KR-87, a Biofilm Producing Representative of the Genus Deinococcus.</title>
        <authorList>
            <person name="Boren L.S."/>
            <person name="Grosso R.A."/>
            <person name="Hugenberg-Cox A.N."/>
            <person name="Hill J.T.E."/>
            <person name="Albert C.M."/>
            <person name="Tuohy J.M."/>
        </authorList>
    </citation>
    <scope>NUCLEOTIDE SEQUENCE</scope>
    <source>
        <strain evidence="2">KR-87</strain>
    </source>
</reference>
<gene>
    <name evidence="2" type="ORF">ABOD76_18280</name>
</gene>